<proteinExistence type="predicted"/>
<evidence type="ECO:0000313" key="1">
    <source>
        <dbReference type="EMBL" id="QPH54775.1"/>
    </source>
</evidence>
<name>A0A7S9LTL7_9RHOB</name>
<protein>
    <submittedName>
        <fullName evidence="1">Uncharacterized protein</fullName>
    </submittedName>
</protein>
<organism evidence="1 2">
    <name type="scientific">Pontivivens ytuae</name>
    <dbReference type="NCBI Taxonomy" id="2789856"/>
    <lineage>
        <taxon>Bacteria</taxon>
        <taxon>Pseudomonadati</taxon>
        <taxon>Pseudomonadota</taxon>
        <taxon>Alphaproteobacteria</taxon>
        <taxon>Rhodobacterales</taxon>
        <taxon>Paracoccaceae</taxon>
        <taxon>Pontivivens</taxon>
    </lineage>
</organism>
<reference evidence="1 2" key="1">
    <citation type="submission" date="2020-11" db="EMBL/GenBank/DDBJ databases">
        <title>Description of Pontivivens ytuae sp. nov. isolated from deep sea sediment of Mariana Trench.</title>
        <authorList>
            <person name="Wang Z."/>
            <person name="Sun Q.-L."/>
            <person name="Xu X.-D."/>
            <person name="Tang Y.-Z."/>
            <person name="Zhang J."/>
        </authorList>
    </citation>
    <scope>NUCLEOTIDE SEQUENCE [LARGE SCALE GENOMIC DNA]</scope>
    <source>
        <strain evidence="1 2">MT2928</strain>
    </source>
</reference>
<sequence length="144" mass="16404">MQTEDSAAQERFQHWLAHMDAYLDELMLSVPPDIAARLDYTGESLDTIEARILDRFPSIEHAKAQEAAAEVNLYAIYVGEVFRKALGGRWMLPTDDPKYAYYRLPVLDYEHRSTICPITLVTASTSRRTGEFIGRVFHNAVARP</sequence>
<dbReference type="RefSeq" id="WP_196103978.1">
    <property type="nucleotide sequence ID" value="NZ_CP064942.1"/>
</dbReference>
<dbReference type="KEGG" id="poz:I0K15_03080"/>
<dbReference type="Proteomes" id="UP000594800">
    <property type="component" value="Chromosome"/>
</dbReference>
<keyword evidence="2" id="KW-1185">Reference proteome</keyword>
<dbReference type="EMBL" id="CP064942">
    <property type="protein sequence ID" value="QPH54775.1"/>
    <property type="molecule type" value="Genomic_DNA"/>
</dbReference>
<dbReference type="AlphaFoldDB" id="A0A7S9LTL7"/>
<gene>
    <name evidence="1" type="ORF">I0K15_03080</name>
</gene>
<accession>A0A7S9LTL7</accession>
<evidence type="ECO:0000313" key="2">
    <source>
        <dbReference type="Proteomes" id="UP000594800"/>
    </source>
</evidence>